<dbReference type="EMBL" id="BRLH01000003">
    <property type="protein sequence ID" value="GKX55697.1"/>
    <property type="molecule type" value="Genomic_DNA"/>
</dbReference>
<comment type="caution">
    <text evidence="1">The sequence shown here is derived from an EMBL/GenBank/DDBJ whole genome shotgun (WGS) entry which is preliminary data.</text>
</comment>
<name>A0AAV5N5M3_9GAMM</name>
<evidence type="ECO:0000313" key="1">
    <source>
        <dbReference type="EMBL" id="GKX55697.1"/>
    </source>
</evidence>
<evidence type="ECO:0000313" key="2">
    <source>
        <dbReference type="Proteomes" id="UP001058124"/>
    </source>
</evidence>
<proteinExistence type="predicted"/>
<protein>
    <submittedName>
        <fullName evidence="1">Uncharacterized protein</fullName>
    </submittedName>
</protein>
<accession>A0AAV5N5M3</accession>
<dbReference type="Proteomes" id="UP001058124">
    <property type="component" value="Unassembled WGS sequence"/>
</dbReference>
<keyword evidence="2" id="KW-1185">Reference proteome</keyword>
<sequence length="62" mass="6640">MRNEQLTANYTRIIGKLTRACFDSGAYLPNNSSIEAQMDLGATYFGDKTGKAGKFTGSGGFP</sequence>
<dbReference type="AlphaFoldDB" id="A0AAV5N5M3"/>
<organism evidence="1 2">
    <name type="scientific">Leminorella grimontii</name>
    <dbReference type="NCBI Taxonomy" id="82981"/>
    <lineage>
        <taxon>Bacteria</taxon>
        <taxon>Pseudomonadati</taxon>
        <taxon>Pseudomonadota</taxon>
        <taxon>Gammaproteobacteria</taxon>
        <taxon>Enterobacterales</taxon>
        <taxon>Budviciaceae</taxon>
        <taxon>Leminorella</taxon>
    </lineage>
</organism>
<reference evidence="1" key="1">
    <citation type="submission" date="2022-06" db="EMBL/GenBank/DDBJ databases">
        <title>Draft genome sequences of Leminorella grimontii str. JCM5902.</title>
        <authorList>
            <person name="Wakabayashi Y."/>
            <person name="Kojima K."/>
        </authorList>
    </citation>
    <scope>NUCLEOTIDE SEQUENCE</scope>
    <source>
        <strain evidence="1">JCM 5902</strain>
    </source>
</reference>
<gene>
    <name evidence="1" type="ORF">SOASR030_18090</name>
</gene>